<name>A0A9K3MY47_HELAN</name>
<protein>
    <submittedName>
        <fullName evidence="1">Uncharacterized protein</fullName>
    </submittedName>
</protein>
<sequence>MNLLCVLIYTVMNQLHSKAGGCGGATPANSASIAPTGLHHHTLHFKRGAPYLHRHHGNAKLEGFRWGPIVLNQ</sequence>
<proteinExistence type="predicted"/>
<reference evidence="1" key="1">
    <citation type="journal article" date="2017" name="Nature">
        <title>The sunflower genome provides insights into oil metabolism, flowering and Asterid evolution.</title>
        <authorList>
            <person name="Badouin H."/>
            <person name="Gouzy J."/>
            <person name="Grassa C.J."/>
            <person name="Murat F."/>
            <person name="Staton S.E."/>
            <person name="Cottret L."/>
            <person name="Lelandais-Briere C."/>
            <person name="Owens G.L."/>
            <person name="Carrere S."/>
            <person name="Mayjonade B."/>
            <person name="Legrand L."/>
            <person name="Gill N."/>
            <person name="Kane N.C."/>
            <person name="Bowers J.E."/>
            <person name="Hubner S."/>
            <person name="Bellec A."/>
            <person name="Berard A."/>
            <person name="Berges H."/>
            <person name="Blanchet N."/>
            <person name="Boniface M.C."/>
            <person name="Brunel D."/>
            <person name="Catrice O."/>
            <person name="Chaidir N."/>
            <person name="Claudel C."/>
            <person name="Donnadieu C."/>
            <person name="Faraut T."/>
            <person name="Fievet G."/>
            <person name="Helmstetter N."/>
            <person name="King M."/>
            <person name="Knapp S.J."/>
            <person name="Lai Z."/>
            <person name="Le Paslier M.C."/>
            <person name="Lippi Y."/>
            <person name="Lorenzon L."/>
            <person name="Mandel J.R."/>
            <person name="Marage G."/>
            <person name="Marchand G."/>
            <person name="Marquand E."/>
            <person name="Bret-Mestries E."/>
            <person name="Morien E."/>
            <person name="Nambeesan S."/>
            <person name="Nguyen T."/>
            <person name="Pegot-Espagnet P."/>
            <person name="Pouilly N."/>
            <person name="Raftis F."/>
            <person name="Sallet E."/>
            <person name="Schiex T."/>
            <person name="Thomas J."/>
            <person name="Vandecasteele C."/>
            <person name="Vares D."/>
            <person name="Vear F."/>
            <person name="Vautrin S."/>
            <person name="Crespi M."/>
            <person name="Mangin B."/>
            <person name="Burke J.M."/>
            <person name="Salse J."/>
            <person name="Munos S."/>
            <person name="Vincourt P."/>
            <person name="Rieseberg L.H."/>
            <person name="Langlade N.B."/>
        </authorList>
    </citation>
    <scope>NUCLEOTIDE SEQUENCE</scope>
    <source>
        <tissue evidence="1">Leaves</tissue>
    </source>
</reference>
<gene>
    <name evidence="1" type="ORF">HanXRQr2_Chr11g0467951</name>
</gene>
<accession>A0A9K3MY47</accession>
<evidence type="ECO:0000313" key="2">
    <source>
        <dbReference type="Proteomes" id="UP000215914"/>
    </source>
</evidence>
<dbReference type="Proteomes" id="UP000215914">
    <property type="component" value="Unassembled WGS sequence"/>
</dbReference>
<keyword evidence="2" id="KW-1185">Reference proteome</keyword>
<dbReference type="AlphaFoldDB" id="A0A9K3MY47"/>
<evidence type="ECO:0000313" key="1">
    <source>
        <dbReference type="EMBL" id="KAF5780079.1"/>
    </source>
</evidence>
<reference evidence="1" key="2">
    <citation type="submission" date="2020-06" db="EMBL/GenBank/DDBJ databases">
        <title>Helianthus annuus Genome sequencing and assembly Release 2.</title>
        <authorList>
            <person name="Gouzy J."/>
            <person name="Langlade N."/>
            <person name="Munos S."/>
        </authorList>
    </citation>
    <scope>NUCLEOTIDE SEQUENCE</scope>
    <source>
        <tissue evidence="1">Leaves</tissue>
    </source>
</reference>
<comment type="caution">
    <text evidence="1">The sequence shown here is derived from an EMBL/GenBank/DDBJ whole genome shotgun (WGS) entry which is preliminary data.</text>
</comment>
<dbReference type="EMBL" id="MNCJ02000326">
    <property type="protein sequence ID" value="KAF5780079.1"/>
    <property type="molecule type" value="Genomic_DNA"/>
</dbReference>
<dbReference type="Gramene" id="mRNA:HanXRQr2_Chr11g0467951">
    <property type="protein sequence ID" value="CDS:HanXRQr2_Chr11g0467951.1"/>
    <property type="gene ID" value="HanXRQr2_Chr11g0467951"/>
</dbReference>
<organism evidence="1 2">
    <name type="scientific">Helianthus annuus</name>
    <name type="common">Common sunflower</name>
    <dbReference type="NCBI Taxonomy" id="4232"/>
    <lineage>
        <taxon>Eukaryota</taxon>
        <taxon>Viridiplantae</taxon>
        <taxon>Streptophyta</taxon>
        <taxon>Embryophyta</taxon>
        <taxon>Tracheophyta</taxon>
        <taxon>Spermatophyta</taxon>
        <taxon>Magnoliopsida</taxon>
        <taxon>eudicotyledons</taxon>
        <taxon>Gunneridae</taxon>
        <taxon>Pentapetalae</taxon>
        <taxon>asterids</taxon>
        <taxon>campanulids</taxon>
        <taxon>Asterales</taxon>
        <taxon>Asteraceae</taxon>
        <taxon>Asteroideae</taxon>
        <taxon>Heliantheae alliance</taxon>
        <taxon>Heliantheae</taxon>
        <taxon>Helianthus</taxon>
    </lineage>
</organism>